<dbReference type="PANTHER" id="PTHR48090:SF7">
    <property type="entry name" value="RFBJ PROTEIN"/>
    <property type="match status" value="1"/>
</dbReference>
<dbReference type="InterPro" id="IPR001173">
    <property type="entry name" value="Glyco_trans_2-like"/>
</dbReference>
<organism evidence="3 4">
    <name type="scientific">Magnetofaba australis IT-1</name>
    <dbReference type="NCBI Taxonomy" id="1434232"/>
    <lineage>
        <taxon>Bacteria</taxon>
        <taxon>Pseudomonadati</taxon>
        <taxon>Pseudomonadota</taxon>
        <taxon>Magnetococcia</taxon>
        <taxon>Magnetococcales</taxon>
        <taxon>Magnetococcaceae</taxon>
        <taxon>Magnetofaba</taxon>
    </lineage>
</organism>
<name>A0A1Y2JYS6_9PROT</name>
<dbReference type="SUPFAM" id="SSF53448">
    <property type="entry name" value="Nucleotide-diphospho-sugar transferases"/>
    <property type="match status" value="1"/>
</dbReference>
<keyword evidence="1" id="KW-0472">Membrane</keyword>
<evidence type="ECO:0000313" key="4">
    <source>
        <dbReference type="Proteomes" id="UP000194003"/>
    </source>
</evidence>
<evidence type="ECO:0000313" key="3">
    <source>
        <dbReference type="EMBL" id="OSM00035.1"/>
    </source>
</evidence>
<comment type="caution">
    <text evidence="3">The sequence shown here is derived from an EMBL/GenBank/DDBJ whole genome shotgun (WGS) entry which is preliminary data.</text>
</comment>
<feature type="transmembrane region" description="Helical" evidence="1">
    <location>
        <begin position="245"/>
        <end position="263"/>
    </location>
</feature>
<keyword evidence="1" id="KW-0812">Transmembrane</keyword>
<feature type="domain" description="Glycosyltransferase 2-like" evidence="2">
    <location>
        <begin position="13"/>
        <end position="137"/>
    </location>
</feature>
<dbReference type="PANTHER" id="PTHR48090">
    <property type="entry name" value="UNDECAPRENYL-PHOSPHATE 4-DEOXY-4-FORMAMIDO-L-ARABINOSE TRANSFERASE-RELATED"/>
    <property type="match status" value="1"/>
</dbReference>
<accession>A0A1Y2JYS6</accession>
<dbReference type="AlphaFoldDB" id="A0A1Y2JYS6"/>
<keyword evidence="1" id="KW-1133">Transmembrane helix</keyword>
<protein>
    <submittedName>
        <fullName evidence="3">Putative glycosyl transferase family protein</fullName>
    </submittedName>
</protein>
<dbReference type="Gene3D" id="3.90.550.10">
    <property type="entry name" value="Spore Coat Polysaccharide Biosynthesis Protein SpsA, Chain A"/>
    <property type="match status" value="1"/>
</dbReference>
<keyword evidence="4" id="KW-1185">Reference proteome</keyword>
<dbReference type="GO" id="GO:0016740">
    <property type="term" value="F:transferase activity"/>
    <property type="evidence" value="ECO:0007669"/>
    <property type="project" value="UniProtKB-KW"/>
</dbReference>
<dbReference type="STRING" id="1434232.MAIT1_00443"/>
<gene>
    <name evidence="3" type="ORF">MAIT1_00443</name>
</gene>
<dbReference type="CDD" id="cd04179">
    <property type="entry name" value="DPM_DPG-synthase_like"/>
    <property type="match status" value="1"/>
</dbReference>
<dbReference type="Proteomes" id="UP000194003">
    <property type="component" value="Unassembled WGS sequence"/>
</dbReference>
<dbReference type="Pfam" id="PF00535">
    <property type="entry name" value="Glycos_transf_2"/>
    <property type="match status" value="1"/>
</dbReference>
<dbReference type="InterPro" id="IPR050256">
    <property type="entry name" value="Glycosyltransferase_2"/>
</dbReference>
<evidence type="ECO:0000259" key="2">
    <source>
        <dbReference type="Pfam" id="PF00535"/>
    </source>
</evidence>
<proteinExistence type="predicted"/>
<reference evidence="3 4" key="1">
    <citation type="journal article" date="2016" name="BMC Genomics">
        <title>Combined genomic and structural analyses of a cultured magnetotactic bacterium reveals its niche adaptation to a dynamic environment.</title>
        <authorList>
            <person name="Araujo A.C."/>
            <person name="Morillo V."/>
            <person name="Cypriano J."/>
            <person name="Teixeira L.C."/>
            <person name="Leao P."/>
            <person name="Lyra S."/>
            <person name="Almeida L.G."/>
            <person name="Bazylinski D.A."/>
            <person name="Vasconcellos A.T."/>
            <person name="Abreu F."/>
            <person name="Lins U."/>
        </authorList>
    </citation>
    <scope>NUCLEOTIDE SEQUENCE [LARGE SCALE GENOMIC DNA]</scope>
    <source>
        <strain evidence="3 4">IT-1</strain>
    </source>
</reference>
<dbReference type="InterPro" id="IPR029044">
    <property type="entry name" value="Nucleotide-diphossugar_trans"/>
</dbReference>
<keyword evidence="3" id="KW-0808">Transferase</keyword>
<evidence type="ECO:0000256" key="1">
    <source>
        <dbReference type="SAM" id="Phobius"/>
    </source>
</evidence>
<sequence length="310" mass="35050">MERRGMERKLRITIIIPAYNEAEMIGNTVAALVDLKPEYKEKGLDLRIFVVDDGSADDTRQLAENAGADRVLRHRVNQGLGAAVRTGLTAAHNDGADITVKFDADLQHDPNDILPLIQPIRDDEADVVYGNRFERIEYAMPLVRKVGNRVFTGLMRWLTKWPLKDSQPGIFAVHRVFTGMFYMPGDYNYTQQILVDAYRKGMRFAHVPVAFRKRVTGKSFISFKYPFKVLPQIFMVLVAVRPLKVFAPIGFAFLLPGALIGIWEFFDWAWGSGAKPIQHVNLVLGLTLFGMQTIFFGILAHLIVDKGGRR</sequence>
<dbReference type="EMBL" id="LVJN01000021">
    <property type="protein sequence ID" value="OSM00035.1"/>
    <property type="molecule type" value="Genomic_DNA"/>
</dbReference>
<feature type="transmembrane region" description="Helical" evidence="1">
    <location>
        <begin position="283"/>
        <end position="304"/>
    </location>
</feature>